<comment type="function">
    <text evidence="10">Subunit R is required for both nuclease and ATPase activities, but not for modification.</text>
</comment>
<dbReference type="InterPro" id="IPR021810">
    <property type="entry name" value="T1RH-like_C"/>
</dbReference>
<keyword evidence="5 10" id="KW-0680">Restriction system</keyword>
<keyword evidence="8 10" id="KW-0067">ATP-binding</keyword>
<dbReference type="NCBIfam" id="TIGR00348">
    <property type="entry name" value="hsdR"/>
    <property type="match status" value="1"/>
</dbReference>
<dbReference type="GO" id="GO:0003677">
    <property type="term" value="F:DNA binding"/>
    <property type="evidence" value="ECO:0007669"/>
    <property type="project" value="UniProtKB-KW"/>
</dbReference>
<dbReference type="GO" id="GO:0005524">
    <property type="term" value="F:ATP binding"/>
    <property type="evidence" value="ECO:0007669"/>
    <property type="project" value="UniProtKB-KW"/>
</dbReference>
<dbReference type="InterPro" id="IPR051268">
    <property type="entry name" value="Type-I_R_enzyme_R_subunit"/>
</dbReference>
<dbReference type="InterPro" id="IPR027417">
    <property type="entry name" value="P-loop_NTPase"/>
</dbReference>
<accession>A0A2S6IEY5</accession>
<keyword evidence="6" id="KW-0255">Endonuclease</keyword>
<dbReference type="AlphaFoldDB" id="A0A2S6IEY5"/>
<evidence type="ECO:0000256" key="3">
    <source>
        <dbReference type="ARBA" id="ARBA00022722"/>
    </source>
</evidence>
<dbReference type="Gene3D" id="3.40.50.300">
    <property type="entry name" value="P-loop containing nucleotide triphosphate hydrolases"/>
    <property type="match status" value="3"/>
</dbReference>
<keyword evidence="7 10" id="KW-0378">Hydrolase</keyword>
<proteinExistence type="inferred from homology"/>
<comment type="caution">
    <text evidence="12">The sequence shown here is derived from an EMBL/GenBank/DDBJ whole genome shotgun (WGS) entry which is preliminary data.</text>
</comment>
<dbReference type="Proteomes" id="UP000239002">
    <property type="component" value="Unassembled WGS sequence"/>
</dbReference>
<keyword evidence="4 10" id="KW-0547">Nucleotide-binding</keyword>
<reference evidence="12 13" key="1">
    <citation type="submission" date="2018-02" db="EMBL/GenBank/DDBJ databases">
        <title>Genomic Encyclopedia of Archaeal and Bacterial Type Strains, Phase II (KMG-II): from individual species to whole genera.</title>
        <authorList>
            <person name="Goeker M."/>
        </authorList>
    </citation>
    <scope>NUCLEOTIDE SEQUENCE [LARGE SCALE GENOMIC DNA]</scope>
    <source>
        <strain evidence="12 13">DSM 16809</strain>
    </source>
</reference>
<evidence type="ECO:0000256" key="7">
    <source>
        <dbReference type="ARBA" id="ARBA00022801"/>
    </source>
</evidence>
<dbReference type="CDD" id="cd18800">
    <property type="entry name" value="SF2_C_EcoR124I-like"/>
    <property type="match status" value="1"/>
</dbReference>
<dbReference type="GO" id="GO:0009035">
    <property type="term" value="F:type I site-specific deoxyribonuclease activity"/>
    <property type="evidence" value="ECO:0007669"/>
    <property type="project" value="UniProtKB-EC"/>
</dbReference>
<evidence type="ECO:0000256" key="4">
    <source>
        <dbReference type="ARBA" id="ARBA00022741"/>
    </source>
</evidence>
<dbReference type="Pfam" id="PF04313">
    <property type="entry name" value="HSDR_N"/>
    <property type="match status" value="1"/>
</dbReference>
<dbReference type="EC" id="3.1.21.3" evidence="10"/>
<dbReference type="EMBL" id="PTJE01000009">
    <property type="protein sequence ID" value="PPK92782.1"/>
    <property type="molecule type" value="Genomic_DNA"/>
</dbReference>
<dbReference type="CDD" id="cd22332">
    <property type="entry name" value="HsdR_N"/>
    <property type="match status" value="1"/>
</dbReference>
<dbReference type="PANTHER" id="PTHR30195:SF15">
    <property type="entry name" value="TYPE I RESTRICTION ENZYME HINDI ENDONUCLEASE SUBUNIT"/>
    <property type="match status" value="1"/>
</dbReference>
<name>A0A2S6IEY5_9FLAO</name>
<dbReference type="InterPro" id="IPR004473">
    <property type="entry name" value="Restrct_endonuc_typeI_HsdR"/>
</dbReference>
<evidence type="ECO:0000256" key="2">
    <source>
        <dbReference type="ARBA" id="ARBA00008598"/>
    </source>
</evidence>
<evidence type="ECO:0000313" key="12">
    <source>
        <dbReference type="EMBL" id="PPK92782.1"/>
    </source>
</evidence>
<evidence type="ECO:0000256" key="1">
    <source>
        <dbReference type="ARBA" id="ARBA00000851"/>
    </source>
</evidence>
<dbReference type="Pfam" id="PF18766">
    <property type="entry name" value="SWI2_SNF2"/>
    <property type="match status" value="1"/>
</dbReference>
<evidence type="ECO:0000256" key="10">
    <source>
        <dbReference type="RuleBase" id="RU364115"/>
    </source>
</evidence>
<dbReference type="InterPro" id="IPR040980">
    <property type="entry name" value="SWI2_SNF2"/>
</dbReference>
<dbReference type="OrthoDB" id="9758243at2"/>
<keyword evidence="13" id="KW-1185">Reference proteome</keyword>
<gene>
    <name evidence="12" type="ORF">LY01_02868</name>
</gene>
<dbReference type="InterPro" id="IPR014001">
    <property type="entry name" value="Helicase_ATP-bd"/>
</dbReference>
<dbReference type="InterPro" id="IPR055180">
    <property type="entry name" value="HsdR_RecA-like_helicase_dom_2"/>
</dbReference>
<evidence type="ECO:0000313" key="13">
    <source>
        <dbReference type="Proteomes" id="UP000239002"/>
    </source>
</evidence>
<dbReference type="InterPro" id="IPR007409">
    <property type="entry name" value="Restrct_endonuc_type1_HsdR_N"/>
</dbReference>
<comment type="subunit">
    <text evidence="10">The type I restriction/modification system is composed of three polypeptides R, M and S.</text>
</comment>
<feature type="domain" description="Helicase ATP-binding" evidence="11">
    <location>
        <begin position="279"/>
        <end position="502"/>
    </location>
</feature>
<evidence type="ECO:0000256" key="8">
    <source>
        <dbReference type="ARBA" id="ARBA00022840"/>
    </source>
</evidence>
<evidence type="ECO:0000259" key="11">
    <source>
        <dbReference type="SMART" id="SM00487"/>
    </source>
</evidence>
<dbReference type="RefSeq" id="WP_104516713.1">
    <property type="nucleotide sequence ID" value="NZ_MQVW01000014.1"/>
</dbReference>
<protein>
    <recommendedName>
        <fullName evidence="10">Type I restriction enzyme endonuclease subunit</fullName>
        <shortName evidence="10">R protein</shortName>
        <ecNumber evidence="10">3.1.21.3</ecNumber>
    </recommendedName>
</protein>
<dbReference type="GO" id="GO:0009307">
    <property type="term" value="P:DNA restriction-modification system"/>
    <property type="evidence" value="ECO:0007669"/>
    <property type="project" value="UniProtKB-KW"/>
</dbReference>
<dbReference type="Pfam" id="PF22679">
    <property type="entry name" value="T1R_D3-like"/>
    <property type="match status" value="1"/>
</dbReference>
<evidence type="ECO:0000256" key="5">
    <source>
        <dbReference type="ARBA" id="ARBA00022747"/>
    </source>
</evidence>
<evidence type="ECO:0000256" key="6">
    <source>
        <dbReference type="ARBA" id="ARBA00022759"/>
    </source>
</evidence>
<keyword evidence="3" id="KW-0540">Nuclease</keyword>
<dbReference type="PANTHER" id="PTHR30195">
    <property type="entry name" value="TYPE I SITE-SPECIFIC DEOXYRIBONUCLEASE PROTEIN SUBUNIT M AND R"/>
    <property type="match status" value="1"/>
</dbReference>
<comment type="catalytic activity">
    <reaction evidence="1 10">
        <text>Endonucleolytic cleavage of DNA to give random double-stranded fragments with terminal 5'-phosphates, ATP is simultaneously hydrolyzed.</text>
        <dbReference type="EC" id="3.1.21.3"/>
    </reaction>
</comment>
<organism evidence="12 13">
    <name type="scientific">Nonlabens xylanidelens</name>
    <dbReference type="NCBI Taxonomy" id="191564"/>
    <lineage>
        <taxon>Bacteria</taxon>
        <taxon>Pseudomonadati</taxon>
        <taxon>Bacteroidota</taxon>
        <taxon>Flavobacteriia</taxon>
        <taxon>Flavobacteriales</taxon>
        <taxon>Flavobacteriaceae</taxon>
        <taxon>Nonlabens</taxon>
    </lineage>
</organism>
<dbReference type="Pfam" id="PF11867">
    <property type="entry name" value="T1RH-like_C"/>
    <property type="match status" value="1"/>
</dbReference>
<comment type="similarity">
    <text evidence="2 10">Belongs to the HsdR family.</text>
</comment>
<evidence type="ECO:0000256" key="9">
    <source>
        <dbReference type="ARBA" id="ARBA00023125"/>
    </source>
</evidence>
<dbReference type="SUPFAM" id="SSF52540">
    <property type="entry name" value="P-loop containing nucleoside triphosphate hydrolases"/>
    <property type="match status" value="2"/>
</dbReference>
<dbReference type="SMART" id="SM00487">
    <property type="entry name" value="DEXDc"/>
    <property type="match status" value="1"/>
</dbReference>
<dbReference type="Gene3D" id="3.90.1570.50">
    <property type="match status" value="1"/>
</dbReference>
<keyword evidence="9 10" id="KW-0238">DNA-binding</keyword>
<sequence>MNENTIELSLIEQLVAQGYTYHYGSDIAAYSENPQRENFSSVILENHFKQSLKKLNPDLPESARVEAFQKVINLGTEDLMENNERFHTLLTNGVTVEYTKEGRVKGINVKLLDVVNPENNSFWVVNQLVVKENNNEKRFDIVIYINGLPLVFIELKSALNEKATLRKAYTQIQNYKKATPSIFYYNAICVISDGIEAKTSSVSAPFSRYLSWRAPETLEKNNKQHKPDPRTELQVLTACMLDKTALVQLIRYCTVFEQEEKKDEKSGLIFQVKIKKVGAYHQYYTVQKAIAQTIRATDANDGDRKIGVVWHTQGSGKSLSMVFYCGQVIVNEQMHNPTIVILTDRNDLDDQLFGTFGNCKELLRQTPVQANNREHIKELLKVSGGGVIFTTIQKFAPAEGNVFDTLSNRTNIVVVADEAHRSQYGFKAREVETEEGSEIRYGNAKYLRDALPKASYLGFTGTPIEKEDKNTPAVFGDYIDAIYDIKMAVEDGATVPINYESRLVKIKLDEKTAATIDAEINEISDVTEEQLEKAKKKTATIDAVVGHPGRLQDIAKDIVSHFEARQEVFEGKAMIVGMTRTICALLYNEIIKLRPEWHHNDLDKGIIKVIMTSTSDDDPILQPHHTTKKQRKDLATRMKDTNDELKLVIVRDMWLTGFDAPSLHTLYVDKKMQGANLMQAIARVNRVYKDKPGGLIVDYIGIGQDLRSAMATYLQSGGEGAPVVDIKEAIAGMLEKFEIIEQMFNGFDYKEYFEVDTARRLQIILAAQNFILSSENLKDRFLKEVTLLSKLFAMAIPNKAANEIKDQVAFFQSIKNRINKFSGNNIKSDYEVETAIKQIIDDKLASDGIVDIFEAAGIESPSVSILSDEFLLEVKNMQQKNVAFELLKKLLSDEVRVRKTKNIAQGKRFSEMLESVVKRYHNNQIDSAQVLQELSEIAREMRLEDNKSHELGLSPEEYAFYSVLSQNDSTKMLDDQKMRELIHTIVDVVRKNATVDWSKRDDVRAKLRLTVKKILMRYGYPPDLAKLEADRVLAQSENLAEFFTGK</sequence>
<dbReference type="CDD" id="cd18030">
    <property type="entry name" value="DEXHc_RE_I_HsdR"/>
    <property type="match status" value="1"/>
</dbReference>